<evidence type="ECO:0000256" key="6">
    <source>
        <dbReference type="ARBA" id="ARBA00022792"/>
    </source>
</evidence>
<keyword evidence="7" id="KW-0249">Electron transport</keyword>
<keyword evidence="9" id="KW-0496">Mitochondrion</keyword>
<dbReference type="Pfam" id="PF06374">
    <property type="entry name" value="NDUF_C2"/>
    <property type="match status" value="1"/>
</dbReference>
<keyword evidence="6" id="KW-0999">Mitochondrion inner membrane</keyword>
<dbReference type="PANTHER" id="PTHR13099:SF0">
    <property type="entry name" value="NADH DEHYDROGENASE [UBIQUINONE] 1 SUBUNIT C2-RELATED"/>
    <property type="match status" value="1"/>
</dbReference>
<keyword evidence="3" id="KW-0813">Transport</keyword>
<keyword evidence="4" id="KW-0679">Respiratory chain</keyword>
<keyword evidence="10" id="KW-0472">Membrane</keyword>
<accession>A0A8T2P779</accession>
<evidence type="ECO:0000256" key="7">
    <source>
        <dbReference type="ARBA" id="ARBA00022982"/>
    </source>
</evidence>
<evidence type="ECO:0000256" key="9">
    <source>
        <dbReference type="ARBA" id="ARBA00023128"/>
    </source>
</evidence>
<evidence type="ECO:0000313" key="11">
    <source>
        <dbReference type="EMBL" id="KAG9348405.1"/>
    </source>
</evidence>
<evidence type="ECO:0008006" key="13">
    <source>
        <dbReference type="Google" id="ProtNLM"/>
    </source>
</evidence>
<comment type="caution">
    <text evidence="11">The sequence shown here is derived from an EMBL/GenBank/DDBJ whole genome shotgun (WGS) entry which is preliminary data.</text>
</comment>
<sequence length="177" mass="19988">MGLLPDEAKVLPPPGIINRNSLWFGFMGWCTAIIQNNINRRSALRAGLHRQFLFTTVGWFLGYHLTKFENYTRARVDREMLEYVRHHPEDFPGKGAISRVHLRAGRVIQGHLPQQAGEHYGLFHVLHSTAVVPQCLQQAAPVQLGLGRLHGFPGVGCISQEELVLDRLEEPATPKPW</sequence>
<evidence type="ECO:0000256" key="1">
    <source>
        <dbReference type="ARBA" id="ARBA00004298"/>
    </source>
</evidence>
<evidence type="ECO:0000313" key="12">
    <source>
        <dbReference type="Proteomes" id="UP000824540"/>
    </source>
</evidence>
<keyword evidence="12" id="KW-1185">Reference proteome</keyword>
<dbReference type="Proteomes" id="UP000824540">
    <property type="component" value="Unassembled WGS sequence"/>
</dbReference>
<dbReference type="AlphaFoldDB" id="A0A8T2P779"/>
<evidence type="ECO:0000256" key="2">
    <source>
        <dbReference type="ARBA" id="ARBA00008674"/>
    </source>
</evidence>
<evidence type="ECO:0000256" key="8">
    <source>
        <dbReference type="ARBA" id="ARBA00022989"/>
    </source>
</evidence>
<dbReference type="PANTHER" id="PTHR13099">
    <property type="entry name" value="NADH-UBIQUINONE OXIDOREDUCTASE SUBUNIT B14.5B"/>
    <property type="match status" value="1"/>
</dbReference>
<evidence type="ECO:0000256" key="10">
    <source>
        <dbReference type="ARBA" id="ARBA00023136"/>
    </source>
</evidence>
<evidence type="ECO:0000256" key="4">
    <source>
        <dbReference type="ARBA" id="ARBA00022660"/>
    </source>
</evidence>
<comment type="similarity">
    <text evidence="2">Belongs to the complex I NDUFC2 subunit family.</text>
</comment>
<comment type="subcellular location">
    <subcellularLocation>
        <location evidence="1">Mitochondrion inner membrane</location>
        <topology evidence="1">Single-pass membrane protein</topology>
        <orientation evidence="1">Matrix side</orientation>
    </subcellularLocation>
</comment>
<reference evidence="11" key="1">
    <citation type="thesis" date="2021" institute="BYU ScholarsArchive" country="Provo, UT, USA">
        <title>Applications of and Algorithms for Genome Assembly and Genomic Analyses with an Emphasis on Marine Teleosts.</title>
        <authorList>
            <person name="Pickett B.D."/>
        </authorList>
    </citation>
    <scope>NUCLEOTIDE SEQUENCE</scope>
    <source>
        <strain evidence="11">HI-2016</strain>
    </source>
</reference>
<name>A0A8T2P779_9TELE</name>
<proteinExistence type="inferred from homology"/>
<dbReference type="OrthoDB" id="6329847at2759"/>
<evidence type="ECO:0000256" key="3">
    <source>
        <dbReference type="ARBA" id="ARBA00022448"/>
    </source>
</evidence>
<gene>
    <name evidence="11" type="ORF">JZ751_002140</name>
</gene>
<evidence type="ECO:0000256" key="5">
    <source>
        <dbReference type="ARBA" id="ARBA00022692"/>
    </source>
</evidence>
<protein>
    <recommendedName>
        <fullName evidence="13">NADH dehydrogenase [ubiquinone] 1 subunit C2</fullName>
    </recommendedName>
</protein>
<keyword evidence="5" id="KW-0812">Transmembrane</keyword>
<keyword evidence="8" id="KW-1133">Transmembrane helix</keyword>
<dbReference type="EMBL" id="JAFBMS010000011">
    <property type="protein sequence ID" value="KAG9348405.1"/>
    <property type="molecule type" value="Genomic_DNA"/>
</dbReference>
<dbReference type="GO" id="GO:0005743">
    <property type="term" value="C:mitochondrial inner membrane"/>
    <property type="evidence" value="ECO:0007669"/>
    <property type="project" value="UniProtKB-SubCell"/>
</dbReference>
<organism evidence="11 12">
    <name type="scientific">Albula glossodonta</name>
    <name type="common">roundjaw bonefish</name>
    <dbReference type="NCBI Taxonomy" id="121402"/>
    <lineage>
        <taxon>Eukaryota</taxon>
        <taxon>Metazoa</taxon>
        <taxon>Chordata</taxon>
        <taxon>Craniata</taxon>
        <taxon>Vertebrata</taxon>
        <taxon>Euteleostomi</taxon>
        <taxon>Actinopterygii</taxon>
        <taxon>Neopterygii</taxon>
        <taxon>Teleostei</taxon>
        <taxon>Albuliformes</taxon>
        <taxon>Albulidae</taxon>
        <taxon>Albula</taxon>
    </lineage>
</organism>
<dbReference type="GO" id="GO:0006120">
    <property type="term" value="P:mitochondrial electron transport, NADH to ubiquinone"/>
    <property type="evidence" value="ECO:0007669"/>
    <property type="project" value="InterPro"/>
</dbReference>
<dbReference type="InterPro" id="IPR009423">
    <property type="entry name" value="NDUC2"/>
</dbReference>